<name>A0A8H3EU88_9LECA</name>
<evidence type="ECO:0000256" key="7">
    <source>
        <dbReference type="ARBA" id="ARBA00023136"/>
    </source>
</evidence>
<dbReference type="InterPro" id="IPR002524">
    <property type="entry name" value="Cation_efflux"/>
</dbReference>
<evidence type="ECO:0000256" key="4">
    <source>
        <dbReference type="ARBA" id="ARBA00022692"/>
    </source>
</evidence>
<dbReference type="OrthoDB" id="435980at2759"/>
<feature type="region of interest" description="Disordered" evidence="8">
    <location>
        <begin position="1"/>
        <end position="23"/>
    </location>
</feature>
<evidence type="ECO:0000256" key="6">
    <source>
        <dbReference type="ARBA" id="ARBA00023065"/>
    </source>
</evidence>
<organism evidence="10 11">
    <name type="scientific">Imshaugia aleurites</name>
    <dbReference type="NCBI Taxonomy" id="172621"/>
    <lineage>
        <taxon>Eukaryota</taxon>
        <taxon>Fungi</taxon>
        <taxon>Dikarya</taxon>
        <taxon>Ascomycota</taxon>
        <taxon>Pezizomycotina</taxon>
        <taxon>Lecanoromycetes</taxon>
        <taxon>OSLEUM clade</taxon>
        <taxon>Lecanoromycetidae</taxon>
        <taxon>Lecanorales</taxon>
        <taxon>Lecanorineae</taxon>
        <taxon>Parmeliaceae</taxon>
        <taxon>Imshaugia</taxon>
    </lineage>
</organism>
<keyword evidence="4" id="KW-0812">Transmembrane</keyword>
<dbReference type="Gene3D" id="1.20.1510.10">
    <property type="entry name" value="Cation efflux protein transmembrane domain"/>
    <property type="match status" value="1"/>
</dbReference>
<dbReference type="GO" id="GO:0008324">
    <property type="term" value="F:monoatomic cation transmembrane transporter activity"/>
    <property type="evidence" value="ECO:0007669"/>
    <property type="project" value="InterPro"/>
</dbReference>
<evidence type="ECO:0000256" key="5">
    <source>
        <dbReference type="ARBA" id="ARBA00022989"/>
    </source>
</evidence>
<dbReference type="Pfam" id="PF01545">
    <property type="entry name" value="Cation_efflux"/>
    <property type="match status" value="1"/>
</dbReference>
<comment type="similarity">
    <text evidence="2">Belongs to the cation diffusion facilitator (CDF) transporter (TC 2.A.4) family. SLC30A subfamily.</text>
</comment>
<comment type="subcellular location">
    <subcellularLocation>
        <location evidence="1">Membrane</location>
        <topology evidence="1">Multi-pass membrane protein</topology>
    </subcellularLocation>
</comment>
<dbReference type="NCBIfam" id="TIGR01297">
    <property type="entry name" value="CDF"/>
    <property type="match status" value="1"/>
</dbReference>
<dbReference type="InterPro" id="IPR058533">
    <property type="entry name" value="Cation_efflux_TM"/>
</dbReference>
<dbReference type="InterPro" id="IPR027469">
    <property type="entry name" value="Cation_efflux_TMD_sf"/>
</dbReference>
<evidence type="ECO:0000313" key="11">
    <source>
        <dbReference type="Proteomes" id="UP000664534"/>
    </source>
</evidence>
<dbReference type="EMBL" id="CAJPDT010000010">
    <property type="protein sequence ID" value="CAF9912811.1"/>
    <property type="molecule type" value="Genomic_DNA"/>
</dbReference>
<dbReference type="GO" id="GO:0016020">
    <property type="term" value="C:membrane"/>
    <property type="evidence" value="ECO:0007669"/>
    <property type="project" value="UniProtKB-SubCell"/>
</dbReference>
<dbReference type="GO" id="GO:0098771">
    <property type="term" value="P:inorganic ion homeostasis"/>
    <property type="evidence" value="ECO:0007669"/>
    <property type="project" value="UniProtKB-ARBA"/>
</dbReference>
<keyword evidence="7" id="KW-0472">Membrane</keyword>
<evidence type="ECO:0000256" key="8">
    <source>
        <dbReference type="SAM" id="MobiDB-lite"/>
    </source>
</evidence>
<dbReference type="GO" id="GO:0005739">
    <property type="term" value="C:mitochondrion"/>
    <property type="evidence" value="ECO:0007669"/>
    <property type="project" value="UniProtKB-ARBA"/>
</dbReference>
<evidence type="ECO:0000256" key="1">
    <source>
        <dbReference type="ARBA" id="ARBA00004141"/>
    </source>
</evidence>
<keyword evidence="11" id="KW-1185">Reference proteome</keyword>
<evidence type="ECO:0000259" key="9">
    <source>
        <dbReference type="Pfam" id="PF01545"/>
    </source>
</evidence>
<keyword evidence="6" id="KW-0406">Ion transport</keyword>
<dbReference type="Proteomes" id="UP000664534">
    <property type="component" value="Unassembled WGS sequence"/>
</dbReference>
<sequence length="412" mass="44527">MGSTTLARPHSGHSHQHHHHDNTYLISTNKKDAGVRITRIGLYVNFCMAIGKGLGGYFLNSQSLVADAFHSLTDLVSDFLTLATVSWSLKPPTSRFPGGYGKIESLGSLGVSSLLLAGGLGLGWHSCELLYSQFFLDAAFSAAEHGHSHGSGLFGHSHSHNPADMGIPNVHAAWIAGGSIMIKEYLYRTTMKIAKERKSSVLASNAIHHRIDSLTSIVALVAIVGSHVLNNVSWLDPVGGLVVSMMVIRAGWGNTGSALLELADVGVAEDIKVSVRKATSKALGEDSFGSSRVTGNQVEVRDVQGIKAGQNYLMNVELAVPEEWTVQETSLVESRVRERVGSKVRGVRRVRVRFVANSDEASDFANEFIGADVSPSPEPDDHQQADSYLHNHINDHTHIKDLSNGDAKKRSW</sequence>
<feature type="compositionally biased region" description="Basic residues" evidence="8">
    <location>
        <begin position="10"/>
        <end position="20"/>
    </location>
</feature>
<keyword evidence="5" id="KW-1133">Transmembrane helix</keyword>
<evidence type="ECO:0000313" key="10">
    <source>
        <dbReference type="EMBL" id="CAF9912811.1"/>
    </source>
</evidence>
<accession>A0A8H3EU88</accession>
<dbReference type="AlphaFoldDB" id="A0A8H3EU88"/>
<comment type="caution">
    <text evidence="10">The sequence shown here is derived from an EMBL/GenBank/DDBJ whole genome shotgun (WGS) entry which is preliminary data.</text>
</comment>
<reference evidence="10" key="1">
    <citation type="submission" date="2021-03" db="EMBL/GenBank/DDBJ databases">
        <authorList>
            <person name="Tagirdzhanova G."/>
        </authorList>
    </citation>
    <scope>NUCLEOTIDE SEQUENCE</scope>
</reference>
<dbReference type="PANTHER" id="PTHR43840:SF15">
    <property type="entry name" value="MITOCHONDRIAL METAL TRANSPORTER 1-RELATED"/>
    <property type="match status" value="1"/>
</dbReference>
<dbReference type="SUPFAM" id="SSF161111">
    <property type="entry name" value="Cation efflux protein transmembrane domain-like"/>
    <property type="match status" value="1"/>
</dbReference>
<dbReference type="FunFam" id="1.20.1510.10:FF:000013">
    <property type="entry name" value="Cation efflux family protein"/>
    <property type="match status" value="1"/>
</dbReference>
<proteinExistence type="inferred from homology"/>
<protein>
    <recommendedName>
        <fullName evidence="9">Cation efflux protein transmembrane domain-containing protein</fullName>
    </recommendedName>
</protein>
<dbReference type="GO" id="GO:0030003">
    <property type="term" value="P:intracellular monoatomic cation homeostasis"/>
    <property type="evidence" value="ECO:0007669"/>
    <property type="project" value="UniProtKB-ARBA"/>
</dbReference>
<evidence type="ECO:0000256" key="3">
    <source>
        <dbReference type="ARBA" id="ARBA00022448"/>
    </source>
</evidence>
<keyword evidence="3" id="KW-0813">Transport</keyword>
<gene>
    <name evidence="10" type="ORF">IMSHALPRED_000429</name>
</gene>
<dbReference type="InterPro" id="IPR050291">
    <property type="entry name" value="CDF_Transporter"/>
</dbReference>
<feature type="domain" description="Cation efflux protein transmembrane" evidence="9">
    <location>
        <begin position="40"/>
        <end position="262"/>
    </location>
</feature>
<dbReference type="FunFam" id="3.30.70.1350:FF:000010">
    <property type="entry name" value="Cation efflux family protein, putative"/>
    <property type="match status" value="1"/>
</dbReference>
<dbReference type="PANTHER" id="PTHR43840">
    <property type="entry name" value="MITOCHONDRIAL METAL TRANSPORTER 1-RELATED"/>
    <property type="match status" value="1"/>
</dbReference>
<evidence type="ECO:0000256" key="2">
    <source>
        <dbReference type="ARBA" id="ARBA00008873"/>
    </source>
</evidence>